<dbReference type="RefSeq" id="WP_222682617.1">
    <property type="nucleotide sequence ID" value="NZ_JABUBT010000013.1"/>
</dbReference>
<dbReference type="EMBL" id="JABUBU010000001">
    <property type="protein sequence ID" value="MBY6365432.1"/>
    <property type="molecule type" value="Genomic_DNA"/>
</dbReference>
<feature type="transmembrane region" description="Helical" evidence="1">
    <location>
        <begin position="86"/>
        <end position="106"/>
    </location>
</feature>
<feature type="transmembrane region" description="Helical" evidence="1">
    <location>
        <begin position="271"/>
        <end position="291"/>
    </location>
</feature>
<evidence type="ECO:0008006" key="4">
    <source>
        <dbReference type="Google" id="ProtNLM"/>
    </source>
</evidence>
<comment type="caution">
    <text evidence="2">The sequence shown here is derived from an EMBL/GenBank/DDBJ whole genome shotgun (WGS) entry which is preliminary data.</text>
</comment>
<feature type="transmembrane region" description="Helical" evidence="1">
    <location>
        <begin position="219"/>
        <end position="240"/>
    </location>
</feature>
<name>A0ABS7NZ66_9NOCA</name>
<feature type="transmembrane region" description="Helical" evidence="1">
    <location>
        <begin position="337"/>
        <end position="357"/>
    </location>
</feature>
<keyword evidence="3" id="KW-1185">Reference proteome</keyword>
<gene>
    <name evidence="2" type="ORF">HQ603_01570</name>
</gene>
<feature type="transmembrane region" description="Helical" evidence="1">
    <location>
        <begin position="191"/>
        <end position="213"/>
    </location>
</feature>
<evidence type="ECO:0000313" key="2">
    <source>
        <dbReference type="EMBL" id="MBY6365432.1"/>
    </source>
</evidence>
<sequence>MSATIALVLSGFLAAVLLTPDEPVVAVVGSIGVVDTGDVVLTGAVVVAGLVAAVARRAPLLGALGIGAALTAGVAVLVASPRTADPIGTIAGGVLLGAAAVLAGSSTGRRTRLAAATVGGLFVGGLVEVLEPGRREIPRRYAEYLVASGQPTPVVVPVLAGLTALAWTWVALRSQLPTPPDRPPARALGRAVTPILAGTAVLATSSTAAGVAIDVRGDRPWTIGGIVVVLAVIVLGAVLGRRWPRPSVGIAVLVLVCLSSLIHRAPWDNVWLFASLLVLPAVSAFLFASIARRGGPTGWALGLAVPVAISVSAVRDVGWAAYTPLDAPTTSLLRDVVLPLGIVVGTVVLAGIGIALLGRRAP</sequence>
<dbReference type="Proteomes" id="UP000825228">
    <property type="component" value="Unassembled WGS sequence"/>
</dbReference>
<feature type="transmembrane region" description="Helical" evidence="1">
    <location>
        <begin position="150"/>
        <end position="170"/>
    </location>
</feature>
<reference evidence="2 3" key="1">
    <citation type="submission" date="2020-06" db="EMBL/GenBank/DDBJ databases">
        <title>Taxonomy, biology and ecology of Rhodococcus bacteria occurring in California pistachio and other woody hosts as revealed by genome sequence analyses.</title>
        <authorList>
            <person name="Gai Y."/>
            <person name="Riely B."/>
        </authorList>
    </citation>
    <scope>NUCLEOTIDE SEQUENCE [LARGE SCALE GENOMIC DNA]</scope>
    <source>
        <strain evidence="2 3">BP-281</strain>
    </source>
</reference>
<feature type="transmembrane region" description="Helical" evidence="1">
    <location>
        <begin position="298"/>
        <end position="317"/>
    </location>
</feature>
<evidence type="ECO:0000256" key="1">
    <source>
        <dbReference type="SAM" id="Phobius"/>
    </source>
</evidence>
<accession>A0ABS7NZ66</accession>
<keyword evidence="1" id="KW-1133">Transmembrane helix</keyword>
<feature type="transmembrane region" description="Helical" evidence="1">
    <location>
        <begin position="247"/>
        <end position="265"/>
    </location>
</feature>
<feature type="transmembrane region" description="Helical" evidence="1">
    <location>
        <begin position="113"/>
        <end position="130"/>
    </location>
</feature>
<keyword evidence="1" id="KW-0472">Membrane</keyword>
<keyword evidence="1" id="KW-0812">Transmembrane</keyword>
<organism evidence="2 3">
    <name type="scientific">Rhodococcoides corynebacterioides</name>
    <dbReference type="NCBI Taxonomy" id="53972"/>
    <lineage>
        <taxon>Bacteria</taxon>
        <taxon>Bacillati</taxon>
        <taxon>Actinomycetota</taxon>
        <taxon>Actinomycetes</taxon>
        <taxon>Mycobacteriales</taxon>
        <taxon>Nocardiaceae</taxon>
        <taxon>Rhodococcoides</taxon>
    </lineage>
</organism>
<proteinExistence type="predicted"/>
<protein>
    <recommendedName>
        <fullName evidence="4">Type VII secretion integral membrane protein EccD</fullName>
    </recommendedName>
</protein>
<feature type="transmembrane region" description="Helical" evidence="1">
    <location>
        <begin position="36"/>
        <end position="55"/>
    </location>
</feature>
<evidence type="ECO:0000313" key="3">
    <source>
        <dbReference type="Proteomes" id="UP000825228"/>
    </source>
</evidence>
<feature type="transmembrane region" description="Helical" evidence="1">
    <location>
        <begin position="60"/>
        <end position="80"/>
    </location>
</feature>